<keyword evidence="1" id="KW-1133">Transmembrane helix</keyword>
<proteinExistence type="predicted"/>
<evidence type="ECO:0000313" key="2">
    <source>
        <dbReference type="EMBL" id="MFC3685263.1"/>
    </source>
</evidence>
<gene>
    <name evidence="2" type="ORF">ACFOPI_16795</name>
</gene>
<organism evidence="2 3">
    <name type="scientific">Hydrogenophaga luteola</name>
    <dbReference type="NCBI Taxonomy" id="1591122"/>
    <lineage>
        <taxon>Bacteria</taxon>
        <taxon>Pseudomonadati</taxon>
        <taxon>Pseudomonadota</taxon>
        <taxon>Betaproteobacteria</taxon>
        <taxon>Burkholderiales</taxon>
        <taxon>Comamonadaceae</taxon>
        <taxon>Hydrogenophaga</taxon>
    </lineage>
</organism>
<dbReference type="Proteomes" id="UP001595729">
    <property type="component" value="Unassembled WGS sequence"/>
</dbReference>
<keyword evidence="1" id="KW-0812">Transmembrane</keyword>
<dbReference type="RefSeq" id="WP_382176198.1">
    <property type="nucleotide sequence ID" value="NZ_JBHRXX010000007.1"/>
</dbReference>
<sequence length="127" mass="14472">MEAKKERQTRQSRWSLSFAAIIALFVPLFISACSMQTDSFDSDTWKAQRGVKAPDNQRIHMVSSLENTIRVGMPRTEVIRLLGEPDSHDPATGTDQYLLGLAWSPDEKYYEIRYKEGVIASLRSAEY</sequence>
<evidence type="ECO:0000256" key="1">
    <source>
        <dbReference type="SAM" id="Phobius"/>
    </source>
</evidence>
<dbReference type="PROSITE" id="PS51257">
    <property type="entry name" value="PROKAR_LIPOPROTEIN"/>
    <property type="match status" value="1"/>
</dbReference>
<protein>
    <recommendedName>
        <fullName evidence="4">Lipoprotein SmpA/OmlA domain-containing protein</fullName>
    </recommendedName>
</protein>
<accession>A0ABV7W623</accession>
<comment type="caution">
    <text evidence="2">The sequence shown here is derived from an EMBL/GenBank/DDBJ whole genome shotgun (WGS) entry which is preliminary data.</text>
</comment>
<feature type="transmembrane region" description="Helical" evidence="1">
    <location>
        <begin position="12"/>
        <end position="30"/>
    </location>
</feature>
<name>A0ABV7W623_9BURK</name>
<evidence type="ECO:0008006" key="4">
    <source>
        <dbReference type="Google" id="ProtNLM"/>
    </source>
</evidence>
<dbReference type="EMBL" id="JBHRXX010000007">
    <property type="protein sequence ID" value="MFC3685263.1"/>
    <property type="molecule type" value="Genomic_DNA"/>
</dbReference>
<reference evidence="3" key="1">
    <citation type="journal article" date="2019" name="Int. J. Syst. Evol. Microbiol.">
        <title>The Global Catalogue of Microorganisms (GCM) 10K type strain sequencing project: providing services to taxonomists for standard genome sequencing and annotation.</title>
        <authorList>
            <consortium name="The Broad Institute Genomics Platform"/>
            <consortium name="The Broad Institute Genome Sequencing Center for Infectious Disease"/>
            <person name="Wu L."/>
            <person name="Ma J."/>
        </authorList>
    </citation>
    <scope>NUCLEOTIDE SEQUENCE [LARGE SCALE GENOMIC DNA]</scope>
    <source>
        <strain evidence="3">KCTC 42501</strain>
    </source>
</reference>
<keyword evidence="3" id="KW-1185">Reference proteome</keyword>
<keyword evidence="1" id="KW-0472">Membrane</keyword>
<evidence type="ECO:0000313" key="3">
    <source>
        <dbReference type="Proteomes" id="UP001595729"/>
    </source>
</evidence>